<accession>A0A1X7BYW1</accession>
<dbReference type="Proteomes" id="UP000193224">
    <property type="component" value="Unassembled WGS sequence"/>
</dbReference>
<dbReference type="AlphaFoldDB" id="A0A1X7BYW1"/>
<reference evidence="1 2" key="1">
    <citation type="submission" date="2017-03" db="EMBL/GenBank/DDBJ databases">
        <authorList>
            <person name="Afonso C.L."/>
            <person name="Miller P.J."/>
            <person name="Scott M.A."/>
            <person name="Spackman E."/>
            <person name="Goraichik I."/>
            <person name="Dimitrov K.M."/>
            <person name="Suarez D.L."/>
            <person name="Swayne D.E."/>
        </authorList>
    </citation>
    <scope>NUCLEOTIDE SEQUENCE [LARGE SCALE GENOMIC DNA]</scope>
    <source>
        <strain evidence="1 2">CECT 7745</strain>
    </source>
</reference>
<name>A0A1X7BYW1_9RHOB</name>
<keyword evidence="2" id="KW-1185">Reference proteome</keyword>
<sequence>MIEFAVGIEHKLILYNVSDPFAGCYVDSGNGQNIVFRINIICKRIKLSVIRGFGL</sequence>
<protein>
    <submittedName>
        <fullName evidence="1">Uncharacterized protein</fullName>
    </submittedName>
</protein>
<evidence type="ECO:0000313" key="2">
    <source>
        <dbReference type="Proteomes" id="UP000193224"/>
    </source>
</evidence>
<evidence type="ECO:0000313" key="1">
    <source>
        <dbReference type="EMBL" id="SMC14763.1"/>
    </source>
</evidence>
<proteinExistence type="predicted"/>
<dbReference type="EMBL" id="FWXB01000053">
    <property type="protein sequence ID" value="SMC14763.1"/>
    <property type="molecule type" value="Genomic_DNA"/>
</dbReference>
<gene>
    <name evidence="1" type="ORF">ROA7745_04633</name>
</gene>
<organism evidence="1 2">
    <name type="scientific">Roseovarius aestuarii</name>
    <dbReference type="NCBI Taxonomy" id="475083"/>
    <lineage>
        <taxon>Bacteria</taxon>
        <taxon>Pseudomonadati</taxon>
        <taxon>Pseudomonadota</taxon>
        <taxon>Alphaproteobacteria</taxon>
        <taxon>Rhodobacterales</taxon>
        <taxon>Roseobacteraceae</taxon>
        <taxon>Roseovarius</taxon>
    </lineage>
</organism>